<feature type="region of interest" description="Disordered" evidence="1">
    <location>
        <begin position="18"/>
        <end position="60"/>
    </location>
</feature>
<dbReference type="Proteomes" id="UP000823674">
    <property type="component" value="Chromosome A06"/>
</dbReference>
<proteinExistence type="predicted"/>
<dbReference type="EMBL" id="JADBGQ010000006">
    <property type="protein sequence ID" value="KAG5392515.1"/>
    <property type="molecule type" value="Genomic_DNA"/>
</dbReference>
<evidence type="ECO:0000256" key="1">
    <source>
        <dbReference type="SAM" id="MobiDB-lite"/>
    </source>
</evidence>
<evidence type="ECO:0000313" key="2">
    <source>
        <dbReference type="EMBL" id="KAG5392515.1"/>
    </source>
</evidence>
<evidence type="ECO:0000313" key="3">
    <source>
        <dbReference type="Proteomes" id="UP000823674"/>
    </source>
</evidence>
<organism evidence="2 3">
    <name type="scientific">Brassica rapa subsp. trilocularis</name>
    <dbReference type="NCBI Taxonomy" id="1813537"/>
    <lineage>
        <taxon>Eukaryota</taxon>
        <taxon>Viridiplantae</taxon>
        <taxon>Streptophyta</taxon>
        <taxon>Embryophyta</taxon>
        <taxon>Tracheophyta</taxon>
        <taxon>Spermatophyta</taxon>
        <taxon>Magnoliopsida</taxon>
        <taxon>eudicotyledons</taxon>
        <taxon>Gunneridae</taxon>
        <taxon>Pentapetalae</taxon>
        <taxon>rosids</taxon>
        <taxon>malvids</taxon>
        <taxon>Brassicales</taxon>
        <taxon>Brassicaceae</taxon>
        <taxon>Brassiceae</taxon>
        <taxon>Brassica</taxon>
    </lineage>
</organism>
<protein>
    <submittedName>
        <fullName evidence="2">Uncharacterized protein</fullName>
    </submittedName>
</protein>
<name>A0ABQ7M3Q5_BRACM</name>
<accession>A0ABQ7M3Q5</accession>
<sequence>MVKAGARIHLLDSFVQGPIKSDPISKDSPENVAVLGKDPPESQPIEKIANTQAPSQETEEIGDSFDFRKRNLSTATATIPPFVATTSNGSPFSSGELEELEVTHRASVQQRKPVIKLNFTSLGKTNGK</sequence>
<gene>
    <name evidence="2" type="primary">A06g501890.1_BraROA</name>
    <name evidence="2" type="ORF">IGI04_022478</name>
</gene>
<keyword evidence="3" id="KW-1185">Reference proteome</keyword>
<comment type="caution">
    <text evidence="2">The sequence shown here is derived from an EMBL/GenBank/DDBJ whole genome shotgun (WGS) entry which is preliminary data.</text>
</comment>
<reference evidence="2 3" key="1">
    <citation type="submission" date="2021-03" db="EMBL/GenBank/DDBJ databases">
        <authorList>
            <person name="King G.J."/>
            <person name="Bancroft I."/>
            <person name="Baten A."/>
            <person name="Bloomfield J."/>
            <person name="Borpatragohain P."/>
            <person name="He Z."/>
            <person name="Irish N."/>
            <person name="Irwin J."/>
            <person name="Liu K."/>
            <person name="Mauleon R.P."/>
            <person name="Moore J."/>
            <person name="Morris R."/>
            <person name="Ostergaard L."/>
            <person name="Wang B."/>
            <person name="Wells R."/>
        </authorList>
    </citation>
    <scope>NUCLEOTIDE SEQUENCE [LARGE SCALE GENOMIC DNA]</scope>
    <source>
        <strain evidence="2">R-o-18</strain>
        <tissue evidence="2">Leaf</tissue>
    </source>
</reference>